<dbReference type="Pfam" id="PF00668">
    <property type="entry name" value="Condensation"/>
    <property type="match status" value="1"/>
</dbReference>
<accession>A0A1H8KHQ9</accession>
<evidence type="ECO:0000256" key="4">
    <source>
        <dbReference type="ARBA" id="ARBA00022553"/>
    </source>
</evidence>
<dbReference type="OrthoDB" id="9765680at2"/>
<dbReference type="PANTHER" id="PTHR45527">
    <property type="entry name" value="NONRIBOSOMAL PEPTIDE SYNTHETASE"/>
    <property type="match status" value="1"/>
</dbReference>
<dbReference type="Pfam" id="PF00501">
    <property type="entry name" value="AMP-binding"/>
    <property type="match status" value="1"/>
</dbReference>
<dbReference type="EMBL" id="FODH01000003">
    <property type="protein sequence ID" value="SEN92231.1"/>
    <property type="molecule type" value="Genomic_DNA"/>
</dbReference>
<dbReference type="PROSITE" id="PS00455">
    <property type="entry name" value="AMP_BINDING"/>
    <property type="match status" value="1"/>
</dbReference>
<dbReference type="GO" id="GO:0003824">
    <property type="term" value="F:catalytic activity"/>
    <property type="evidence" value="ECO:0007669"/>
    <property type="project" value="UniProtKB-KW"/>
</dbReference>
<dbReference type="NCBIfam" id="TIGR01733">
    <property type="entry name" value="AA-adenyl-dom"/>
    <property type="match status" value="1"/>
</dbReference>
<evidence type="ECO:0000256" key="1">
    <source>
        <dbReference type="ARBA" id="ARBA00001957"/>
    </source>
</evidence>
<reference evidence="9 12" key="2">
    <citation type="submission" date="2021-06" db="EMBL/GenBank/DDBJ databases">
        <title>Whole genome sequence of Paenibacillus sophorae DSM23020 for comparative genomics.</title>
        <authorList>
            <person name="Kim M.-J."/>
            <person name="Lee G."/>
            <person name="Shin J.-H."/>
        </authorList>
    </citation>
    <scope>NUCLEOTIDE SEQUENCE [LARGE SCALE GENOMIC DNA]</scope>
    <source>
        <strain evidence="9 12">DSM 23020</strain>
    </source>
</reference>
<keyword evidence="5" id="KW-0677">Repeat</keyword>
<keyword evidence="4" id="KW-0597">Phosphoprotein</keyword>
<keyword evidence="7" id="KW-0511">Multifunctional enzyme</keyword>
<dbReference type="Gene3D" id="2.30.38.10">
    <property type="entry name" value="Luciferase, Domain 3"/>
    <property type="match status" value="1"/>
</dbReference>
<dbReference type="STRING" id="1333845.SAMN04487895_103444"/>
<dbReference type="Pfam" id="PF13193">
    <property type="entry name" value="AMP-binding_C"/>
    <property type="match status" value="1"/>
</dbReference>
<organism evidence="10 11">
    <name type="scientific">Paenibacillus sophorae</name>
    <dbReference type="NCBI Taxonomy" id="1333845"/>
    <lineage>
        <taxon>Bacteria</taxon>
        <taxon>Bacillati</taxon>
        <taxon>Bacillota</taxon>
        <taxon>Bacilli</taxon>
        <taxon>Bacillales</taxon>
        <taxon>Paenibacillaceae</taxon>
        <taxon>Paenibacillus</taxon>
    </lineage>
</organism>
<reference evidence="10 11" key="1">
    <citation type="submission" date="2016-10" db="EMBL/GenBank/DDBJ databases">
        <authorList>
            <person name="de Groot N.N."/>
        </authorList>
    </citation>
    <scope>NUCLEOTIDE SEQUENCE [LARGE SCALE GENOMIC DNA]</scope>
    <source>
        <strain evidence="10 11">CGMCC 1.10238</strain>
    </source>
</reference>
<dbReference type="SUPFAM" id="SSF47336">
    <property type="entry name" value="ACP-like"/>
    <property type="match status" value="1"/>
</dbReference>
<dbReference type="SUPFAM" id="SSF56801">
    <property type="entry name" value="Acetyl-CoA synthetase-like"/>
    <property type="match status" value="1"/>
</dbReference>
<dbReference type="GO" id="GO:0031177">
    <property type="term" value="F:phosphopantetheine binding"/>
    <property type="evidence" value="ECO:0007669"/>
    <property type="project" value="TreeGrafter"/>
</dbReference>
<evidence type="ECO:0000256" key="2">
    <source>
        <dbReference type="ARBA" id="ARBA00006432"/>
    </source>
</evidence>
<dbReference type="PROSITE" id="PS50075">
    <property type="entry name" value="CARRIER"/>
    <property type="match status" value="1"/>
</dbReference>
<feature type="domain" description="Carrier" evidence="8">
    <location>
        <begin position="780"/>
        <end position="857"/>
    </location>
</feature>
<gene>
    <name evidence="9" type="ORF">KP014_17380</name>
    <name evidence="10" type="ORF">SAMN04487895_103444</name>
</gene>
<dbReference type="Gene3D" id="1.10.1200.10">
    <property type="entry name" value="ACP-like"/>
    <property type="match status" value="1"/>
</dbReference>
<evidence type="ECO:0000313" key="11">
    <source>
        <dbReference type="Proteomes" id="UP000198809"/>
    </source>
</evidence>
<evidence type="ECO:0000259" key="8">
    <source>
        <dbReference type="PROSITE" id="PS50075"/>
    </source>
</evidence>
<dbReference type="Pfam" id="PF00550">
    <property type="entry name" value="PP-binding"/>
    <property type="match status" value="1"/>
</dbReference>
<dbReference type="Proteomes" id="UP000198809">
    <property type="component" value="Unassembled WGS sequence"/>
</dbReference>
<dbReference type="Gene3D" id="3.40.50.980">
    <property type="match status" value="2"/>
</dbReference>
<proteinExistence type="inferred from homology"/>
<dbReference type="InterPro" id="IPR009081">
    <property type="entry name" value="PP-bd_ACP"/>
</dbReference>
<evidence type="ECO:0000313" key="9">
    <source>
        <dbReference type="EMBL" id="QWU13743.1"/>
    </source>
</evidence>
<comment type="cofactor">
    <cofactor evidence="1">
        <name>pantetheine 4'-phosphate</name>
        <dbReference type="ChEBI" id="CHEBI:47942"/>
    </cofactor>
</comment>
<dbReference type="InterPro" id="IPR006162">
    <property type="entry name" value="Ppantetheine_attach_site"/>
</dbReference>
<evidence type="ECO:0000256" key="6">
    <source>
        <dbReference type="ARBA" id="ARBA00023194"/>
    </source>
</evidence>
<dbReference type="EMBL" id="CP076607">
    <property type="protein sequence ID" value="QWU13743.1"/>
    <property type="molecule type" value="Genomic_DNA"/>
</dbReference>
<dbReference type="Gene3D" id="3.30.300.30">
    <property type="match status" value="1"/>
</dbReference>
<dbReference type="Proteomes" id="UP000683429">
    <property type="component" value="Chromosome"/>
</dbReference>
<comment type="similarity">
    <text evidence="2">Belongs to the ATP-dependent AMP-binding enzyme family.</text>
</comment>
<dbReference type="InterPro" id="IPR010071">
    <property type="entry name" value="AA_adenyl_dom"/>
</dbReference>
<dbReference type="SUPFAM" id="SSF52777">
    <property type="entry name" value="CoA-dependent acyltransferases"/>
    <property type="match status" value="1"/>
</dbReference>
<dbReference type="GO" id="GO:0044550">
    <property type="term" value="P:secondary metabolite biosynthetic process"/>
    <property type="evidence" value="ECO:0007669"/>
    <property type="project" value="TreeGrafter"/>
</dbReference>
<name>A0A1H8KHQ9_9BACL</name>
<dbReference type="InterPro" id="IPR025110">
    <property type="entry name" value="AMP-bd_C"/>
</dbReference>
<evidence type="ECO:0000256" key="7">
    <source>
        <dbReference type="ARBA" id="ARBA00023268"/>
    </source>
</evidence>
<evidence type="ECO:0000256" key="3">
    <source>
        <dbReference type="ARBA" id="ARBA00022450"/>
    </source>
</evidence>
<keyword evidence="6" id="KW-0045">Antibiotic biosynthesis</keyword>
<dbReference type="GO" id="GO:0005737">
    <property type="term" value="C:cytoplasm"/>
    <property type="evidence" value="ECO:0007669"/>
    <property type="project" value="TreeGrafter"/>
</dbReference>
<dbReference type="InterPro" id="IPR020845">
    <property type="entry name" value="AMP-binding_CS"/>
</dbReference>
<dbReference type="AlphaFoldDB" id="A0A1H8KHQ9"/>
<dbReference type="Gene3D" id="3.30.559.30">
    <property type="entry name" value="Nonribosomal peptide synthetase, condensation domain"/>
    <property type="match status" value="1"/>
</dbReference>
<evidence type="ECO:0000256" key="5">
    <source>
        <dbReference type="ARBA" id="ARBA00022737"/>
    </source>
</evidence>
<dbReference type="InterPro" id="IPR036736">
    <property type="entry name" value="ACP-like_sf"/>
</dbReference>
<dbReference type="RefSeq" id="WP_051500584.1">
    <property type="nucleotide sequence ID" value="NZ_CP076607.1"/>
</dbReference>
<evidence type="ECO:0000313" key="12">
    <source>
        <dbReference type="Proteomes" id="UP000683429"/>
    </source>
</evidence>
<dbReference type="GO" id="GO:0043041">
    <property type="term" value="P:amino acid activation for nonribosomal peptide biosynthetic process"/>
    <property type="evidence" value="ECO:0007669"/>
    <property type="project" value="TreeGrafter"/>
</dbReference>
<keyword evidence="3" id="KW-0596">Phosphopantetheine</keyword>
<protein>
    <submittedName>
        <fullName evidence="10">Amino acid adenylation domain-containing protein</fullName>
    </submittedName>
</protein>
<dbReference type="PANTHER" id="PTHR45527:SF1">
    <property type="entry name" value="FATTY ACID SYNTHASE"/>
    <property type="match status" value="1"/>
</dbReference>
<evidence type="ECO:0000313" key="10">
    <source>
        <dbReference type="EMBL" id="SEN92231.1"/>
    </source>
</evidence>
<dbReference type="GO" id="GO:0017000">
    <property type="term" value="P:antibiotic biosynthetic process"/>
    <property type="evidence" value="ECO:0007669"/>
    <property type="project" value="UniProtKB-KW"/>
</dbReference>
<dbReference type="PROSITE" id="PS00012">
    <property type="entry name" value="PHOSPHOPANTETHEINE"/>
    <property type="match status" value="1"/>
</dbReference>
<dbReference type="InterPro" id="IPR001242">
    <property type="entry name" value="Condensation_dom"/>
</dbReference>
<dbReference type="InterPro" id="IPR000873">
    <property type="entry name" value="AMP-dep_synth/lig_dom"/>
</dbReference>
<dbReference type="InterPro" id="IPR045851">
    <property type="entry name" value="AMP-bd_C_sf"/>
</dbReference>
<dbReference type="CDD" id="cd05930">
    <property type="entry name" value="A_NRPS"/>
    <property type="match status" value="1"/>
</dbReference>
<keyword evidence="12" id="KW-1185">Reference proteome</keyword>
<dbReference type="FunFam" id="3.40.50.980:FF:000001">
    <property type="entry name" value="Non-ribosomal peptide synthetase"/>
    <property type="match status" value="1"/>
</dbReference>
<sequence>MDSKVLGEDNLSKEGQYWINTLSDSPFTRYLPCSLVSDQNSNELSRSSIEFNIDNLIAEKIIEFSRNSELKIFSILTACLQAFLYLYDYKNDFKSILWTPVLKESYNSNSSLNTKKIIGIENKITTEMNFNDLLFQVDEVIEAANKNSNYPIDSILRDLGYDFKNNECEMFDIGLIYNKIHDENESQVLYCNIVFKFSRNQDSIFCTVDYKNAHYKKEDIEAFISYFCNILSFSVENINSKVVEIPMLSNAEIYKLLEEFNNTVADYPEKESLITQFYKQVEKAPNSEAVIFKDVTLSYKELNEKSNQVARKLKKEGIKKNSVVAIMLGRSEYIVIGILAIMKVGGTYLPIDPVIPNLRIQYMLTDSKTNLILSEKMWLNKVPENYKVLDIKNENIYLEDSSNLEENISFDDLMNIIYTSGSTGNPKGVLVPYRGMVNIINWYVNELKFTSKDISLQLVNYTFDGFAVNLFPVLTVGGKSIILDEEDSKNFISIRDFIHKYQVTNMGIVPSVYRAILEVCKPGDLSSLRFVQVAGDKTDIKLVNLSHRINPYILLVNAYGPTENSIQTTTYLGMKPNKKVLIGKPIYNNKVFVLGKHNVLMPIGAPGELCVSGYGLAKGYLNDIKLTNEKFIPNPYIKGEIMYRTGDLVKWSSDGNLDFLGRIDNQVKVRGLRIETQEIENCLLKLDYVKEAVVVVKSKEFDNMENTYLCAYIVLEKGINDNSITASDYRRHLSKYLPFYMIPSYFILIDKKPLTRNGKLDINALPEINKCIKTGNKYTAPTTYLEKKLVKMWANLLRIDTNKIGIHDNLFELGGNSLIMIQLAQNINSEFSVELPLKLFFEEPTIGWVAQYIGENADIVGL</sequence>